<protein>
    <submittedName>
        <fullName evidence="3">Universal stress protein</fullName>
    </submittedName>
</protein>
<dbReference type="Gene3D" id="3.40.50.620">
    <property type="entry name" value="HUPs"/>
    <property type="match status" value="1"/>
</dbReference>
<dbReference type="OrthoDB" id="105697at2157"/>
<comment type="caution">
    <text evidence="3">The sequence shown here is derived from an EMBL/GenBank/DDBJ whole genome shotgun (WGS) entry which is preliminary data.</text>
</comment>
<name>A0A4S3TR05_9EURY</name>
<dbReference type="InterPro" id="IPR014729">
    <property type="entry name" value="Rossmann-like_a/b/a_fold"/>
</dbReference>
<evidence type="ECO:0000259" key="2">
    <source>
        <dbReference type="Pfam" id="PF00582"/>
    </source>
</evidence>
<feature type="domain" description="UspA" evidence="2">
    <location>
        <begin position="1"/>
        <end position="143"/>
    </location>
</feature>
<sequence length="143" mass="15427">MTTHVLVPVDGSSRSDEALAFALEQYPSARVTVLHVVEPVSPYGYAGEDAFDYEAYTREATHREGQAEKLLEGYQQQAAEYGTDIETTVEMGKPTKAILSSIDELGVDHVVIGSRGRSGVGRVVFGSVAETVTRRSPVPVTIV</sequence>
<evidence type="ECO:0000313" key="4">
    <source>
        <dbReference type="Proteomes" id="UP000318864"/>
    </source>
</evidence>
<keyword evidence="4" id="KW-1185">Reference proteome</keyword>
<dbReference type="PANTHER" id="PTHR46268">
    <property type="entry name" value="STRESS RESPONSE PROTEIN NHAX"/>
    <property type="match status" value="1"/>
</dbReference>
<dbReference type="PRINTS" id="PR01438">
    <property type="entry name" value="UNVRSLSTRESS"/>
</dbReference>
<dbReference type="InterPro" id="IPR006015">
    <property type="entry name" value="Universal_stress_UspA"/>
</dbReference>
<comment type="similarity">
    <text evidence="1">Belongs to the universal stress protein A family.</text>
</comment>
<reference evidence="3 4" key="1">
    <citation type="submission" date="2018-10" db="EMBL/GenBank/DDBJ databases">
        <title>Natronolimnobius sp. XQ-INN 246 isolated from Inner Mongolia Autonomous Region of China.</title>
        <authorList>
            <person name="Xue Q."/>
        </authorList>
    </citation>
    <scope>NUCLEOTIDE SEQUENCE [LARGE SCALE GENOMIC DNA]</scope>
    <source>
        <strain evidence="3 4">XQ-INN 246</strain>
    </source>
</reference>
<dbReference type="EMBL" id="RBZW01000003">
    <property type="protein sequence ID" value="THE66831.1"/>
    <property type="molecule type" value="Genomic_DNA"/>
</dbReference>
<gene>
    <name evidence="3" type="ORF">D8Y22_01545</name>
</gene>
<dbReference type="Pfam" id="PF00582">
    <property type="entry name" value="Usp"/>
    <property type="match status" value="1"/>
</dbReference>
<dbReference type="AlphaFoldDB" id="A0A4S3TR05"/>
<dbReference type="SUPFAM" id="SSF52402">
    <property type="entry name" value="Adenine nucleotide alpha hydrolases-like"/>
    <property type="match status" value="1"/>
</dbReference>
<dbReference type="PANTHER" id="PTHR46268:SF24">
    <property type="entry name" value="UNIVERSAL STRESS PROTEIN"/>
    <property type="match status" value="1"/>
</dbReference>
<dbReference type="InterPro" id="IPR006016">
    <property type="entry name" value="UspA"/>
</dbReference>
<dbReference type="CDD" id="cd00293">
    <property type="entry name" value="USP-like"/>
    <property type="match status" value="1"/>
</dbReference>
<dbReference type="Proteomes" id="UP000318864">
    <property type="component" value="Unassembled WGS sequence"/>
</dbReference>
<evidence type="ECO:0000313" key="3">
    <source>
        <dbReference type="EMBL" id="THE66831.1"/>
    </source>
</evidence>
<proteinExistence type="inferred from homology"/>
<evidence type="ECO:0000256" key="1">
    <source>
        <dbReference type="ARBA" id="ARBA00008791"/>
    </source>
</evidence>
<organism evidence="3 4">
    <name type="scientific">Salinadaptatus halalkaliphilus</name>
    <dbReference type="NCBI Taxonomy" id="2419781"/>
    <lineage>
        <taxon>Archaea</taxon>
        <taxon>Methanobacteriati</taxon>
        <taxon>Methanobacteriota</taxon>
        <taxon>Stenosarchaea group</taxon>
        <taxon>Halobacteria</taxon>
        <taxon>Halobacteriales</taxon>
        <taxon>Natrialbaceae</taxon>
        <taxon>Salinadaptatus</taxon>
    </lineage>
</organism>
<accession>A0A4S3TR05</accession>
<dbReference type="RefSeq" id="WP_141462805.1">
    <property type="nucleotide sequence ID" value="NZ_RBZW01000003.1"/>
</dbReference>